<reference evidence="5 6" key="1">
    <citation type="journal article" date="2019" name="ACS Chem. Biol.">
        <title>Identification and Mobilization of a Cryptic Antibiotic Biosynthesis Gene Locus from a Human-Pathogenic Nocardia Isolate.</title>
        <authorList>
            <person name="Herisse M."/>
            <person name="Ishida K."/>
            <person name="Porter J.L."/>
            <person name="Howden B."/>
            <person name="Hertweck C."/>
            <person name="Stinear T.P."/>
            <person name="Pidot S.J."/>
        </authorList>
    </citation>
    <scope>NUCLEOTIDE SEQUENCE [LARGE SCALE GENOMIC DNA]</scope>
    <source>
        <strain evidence="5 6">AUSMDU00012717</strain>
    </source>
</reference>
<dbReference type="InterPro" id="IPR013341">
    <property type="entry name" value="Mandelate_racemase_N_dom"/>
</dbReference>
<dbReference type="GO" id="GO:0009063">
    <property type="term" value="P:amino acid catabolic process"/>
    <property type="evidence" value="ECO:0007669"/>
    <property type="project" value="InterPro"/>
</dbReference>
<dbReference type="Gene3D" id="3.20.20.120">
    <property type="entry name" value="Enolase-like C-terminal domain"/>
    <property type="match status" value="1"/>
</dbReference>
<dbReference type="PROSITE" id="PS00908">
    <property type="entry name" value="MR_MLE_1"/>
    <property type="match status" value="1"/>
</dbReference>
<dbReference type="InterPro" id="IPR029017">
    <property type="entry name" value="Enolase-like_N"/>
</dbReference>
<dbReference type="Gene3D" id="3.30.390.10">
    <property type="entry name" value="Enolase-like, N-terminal domain"/>
    <property type="match status" value="1"/>
</dbReference>
<keyword evidence="2" id="KW-0479">Metal-binding</keyword>
<evidence type="ECO:0000256" key="2">
    <source>
        <dbReference type="ARBA" id="ARBA00022723"/>
    </source>
</evidence>
<dbReference type="RefSeq" id="WP_167475810.1">
    <property type="nucleotide sequence ID" value="NZ_CP046172.1"/>
</dbReference>
<evidence type="ECO:0000313" key="6">
    <source>
        <dbReference type="Proteomes" id="UP000503540"/>
    </source>
</evidence>
<dbReference type="SUPFAM" id="SSF54826">
    <property type="entry name" value="Enolase N-terminal domain-like"/>
    <property type="match status" value="1"/>
</dbReference>
<accession>A0A6G9YJ12</accession>
<dbReference type="KEGG" id="nah:F5544_26975"/>
<dbReference type="SFLD" id="SFLDS00001">
    <property type="entry name" value="Enolase"/>
    <property type="match status" value="1"/>
</dbReference>
<organism evidence="5 6">
    <name type="scientific">Nocardia arthritidis</name>
    <dbReference type="NCBI Taxonomy" id="228602"/>
    <lineage>
        <taxon>Bacteria</taxon>
        <taxon>Bacillati</taxon>
        <taxon>Actinomycetota</taxon>
        <taxon>Actinomycetes</taxon>
        <taxon>Mycobacteriales</taxon>
        <taxon>Nocardiaceae</taxon>
        <taxon>Nocardia</taxon>
    </lineage>
</organism>
<dbReference type="PANTHER" id="PTHR13794">
    <property type="entry name" value="ENOLASE SUPERFAMILY, MANDELATE RACEMASE"/>
    <property type="match status" value="1"/>
</dbReference>
<dbReference type="InterPro" id="IPR036849">
    <property type="entry name" value="Enolase-like_C_sf"/>
</dbReference>
<keyword evidence="6" id="KW-1185">Reference proteome</keyword>
<dbReference type="CDD" id="cd03316">
    <property type="entry name" value="MR_like"/>
    <property type="match status" value="1"/>
</dbReference>
<keyword evidence="3" id="KW-0460">Magnesium</keyword>
<evidence type="ECO:0000259" key="4">
    <source>
        <dbReference type="SMART" id="SM00922"/>
    </source>
</evidence>
<dbReference type="Proteomes" id="UP000503540">
    <property type="component" value="Chromosome"/>
</dbReference>
<comment type="cofactor">
    <cofactor evidence="1">
        <name>Mg(2+)</name>
        <dbReference type="ChEBI" id="CHEBI:18420"/>
    </cofactor>
</comment>
<dbReference type="SMART" id="SM00922">
    <property type="entry name" value="MR_MLE"/>
    <property type="match status" value="1"/>
</dbReference>
<protein>
    <submittedName>
        <fullName evidence="5">Mandelate racemase/muconate lactonizing enzyme family protein</fullName>
    </submittedName>
</protein>
<dbReference type="InterPro" id="IPR018110">
    <property type="entry name" value="Mandel_Rmase/mucon_lact_enz_CS"/>
</dbReference>
<dbReference type="SFLD" id="SFLDG00179">
    <property type="entry name" value="mandelate_racemase"/>
    <property type="match status" value="1"/>
</dbReference>
<dbReference type="InterPro" id="IPR029065">
    <property type="entry name" value="Enolase_C-like"/>
</dbReference>
<gene>
    <name evidence="5" type="ORF">F5544_26975</name>
</gene>
<dbReference type="PANTHER" id="PTHR13794:SF58">
    <property type="entry name" value="MITOCHONDRIAL ENOLASE SUPERFAMILY MEMBER 1"/>
    <property type="match status" value="1"/>
</dbReference>
<sequence>MTITRIRTRVVAIPVDRPTRMSNRELNDRQYLLVELEDDSGATGLGYTYAGVTGGALTKRAVDDLLAPVYLGADVNDVYGLWGRAYQETLLAGRRGAVLRALSAIDIALWDLRAKRAGLPLVNLLGGAVTALPAYASGGYYRPDDGAWTDAVRAEIRFNAAQGFTDHKIKVGGLSVAEDARRVAAAIETIGDTGRLALDANNAYRSVPEAQSAIEAFERAAGDAGIWWFEEPLTPDAVAGHAELARRIRTPVATGEIHQTRWEFRHLIESGAAAILQADAGVVGGVTEWVRIAHTADSFGLRMAPHWHHNLHVHLCGATQNTLVVEFFALDKGIYNFEQLLTPETRMTYGDNKVRISERPGIGIELDEAAVAKYLVEAA</sequence>
<feature type="domain" description="Mandelate racemase/muconate lactonizing enzyme C-terminal" evidence="4">
    <location>
        <begin position="149"/>
        <end position="251"/>
    </location>
</feature>
<dbReference type="SUPFAM" id="SSF51604">
    <property type="entry name" value="Enolase C-terminal domain-like"/>
    <property type="match status" value="1"/>
</dbReference>
<dbReference type="GO" id="GO:0016052">
    <property type="term" value="P:carbohydrate catabolic process"/>
    <property type="evidence" value="ECO:0007669"/>
    <property type="project" value="TreeGrafter"/>
</dbReference>
<evidence type="ECO:0000256" key="1">
    <source>
        <dbReference type="ARBA" id="ARBA00001946"/>
    </source>
</evidence>
<evidence type="ECO:0000256" key="3">
    <source>
        <dbReference type="ARBA" id="ARBA00022842"/>
    </source>
</evidence>
<name>A0A6G9YJ12_9NOCA</name>
<evidence type="ECO:0000313" key="5">
    <source>
        <dbReference type="EMBL" id="QIS13249.1"/>
    </source>
</evidence>
<dbReference type="GO" id="GO:0000287">
    <property type="term" value="F:magnesium ion binding"/>
    <property type="evidence" value="ECO:0007669"/>
    <property type="project" value="TreeGrafter"/>
</dbReference>
<dbReference type="Pfam" id="PF02746">
    <property type="entry name" value="MR_MLE_N"/>
    <property type="match status" value="1"/>
</dbReference>
<dbReference type="GO" id="GO:0016836">
    <property type="term" value="F:hydro-lyase activity"/>
    <property type="evidence" value="ECO:0007669"/>
    <property type="project" value="TreeGrafter"/>
</dbReference>
<dbReference type="AlphaFoldDB" id="A0A6G9YJ12"/>
<dbReference type="InterPro" id="IPR013342">
    <property type="entry name" value="Mandelate_racemase_C"/>
</dbReference>
<dbReference type="Pfam" id="PF13378">
    <property type="entry name" value="MR_MLE_C"/>
    <property type="match status" value="1"/>
</dbReference>
<proteinExistence type="predicted"/>
<dbReference type="InterPro" id="IPR046945">
    <property type="entry name" value="RHMD-like"/>
</dbReference>
<dbReference type="EMBL" id="CP046172">
    <property type="protein sequence ID" value="QIS13249.1"/>
    <property type="molecule type" value="Genomic_DNA"/>
</dbReference>